<proteinExistence type="predicted"/>
<evidence type="ECO:0000313" key="4">
    <source>
        <dbReference type="EMBL" id="MFC4024987.1"/>
    </source>
</evidence>
<dbReference type="InterPro" id="IPR016047">
    <property type="entry name" value="M23ase_b-sheet_dom"/>
</dbReference>
<feature type="compositionally biased region" description="Polar residues" evidence="1">
    <location>
        <begin position="219"/>
        <end position="230"/>
    </location>
</feature>
<evidence type="ECO:0000313" key="5">
    <source>
        <dbReference type="Proteomes" id="UP001595772"/>
    </source>
</evidence>
<dbReference type="Proteomes" id="UP001595772">
    <property type="component" value="Unassembled WGS sequence"/>
</dbReference>
<dbReference type="Gene3D" id="2.70.70.10">
    <property type="entry name" value="Glucose Permease (Domain IIA)"/>
    <property type="match status" value="1"/>
</dbReference>
<evidence type="ECO:0000259" key="3">
    <source>
        <dbReference type="Pfam" id="PF01551"/>
    </source>
</evidence>
<keyword evidence="2" id="KW-1133">Transmembrane helix</keyword>
<keyword evidence="2" id="KW-0472">Membrane</keyword>
<keyword evidence="5" id="KW-1185">Reference proteome</keyword>
<dbReference type="CDD" id="cd12797">
    <property type="entry name" value="M23_peptidase"/>
    <property type="match status" value="1"/>
</dbReference>
<sequence length="299" mass="33262">MNEEFNGGPKNKWSRIYRKKWFFPAVYLTIAALLLSVVVWYQNMDNQIPDATDDQELTDNYSPVLDEQEAEPVIDQQELIQMPVANMDQAEIVTKFFDYNAEQADRENALIEYNNRFYQSTGVDIASANAETFDVIAAISGTVEEVKEDPLLGNVVVLTHEDGVKTYYASLDEVTVTAGSKLTQGDTVGTAGKNLFGKDNGTHVHFEIRKDGKEINPESYFNQPVSSLGSVSEEDDSAVNEETDATEEAEDDSAVNEETDATDESEDVIEDEDSPEDDSDDTEEETDEESDDAVEDENA</sequence>
<gene>
    <name evidence="4" type="ORF">ACFOUV_14430</name>
</gene>
<name>A0ABV8H2A8_9BACI</name>
<dbReference type="EMBL" id="JBHSAO010000011">
    <property type="protein sequence ID" value="MFC4024987.1"/>
    <property type="molecule type" value="Genomic_DNA"/>
</dbReference>
<evidence type="ECO:0000256" key="1">
    <source>
        <dbReference type="SAM" id="MobiDB-lite"/>
    </source>
</evidence>
<keyword evidence="2" id="KW-0812">Transmembrane</keyword>
<evidence type="ECO:0000256" key="2">
    <source>
        <dbReference type="SAM" id="Phobius"/>
    </source>
</evidence>
<protein>
    <submittedName>
        <fullName evidence="4">Peptidoglycan DD-metalloendopeptidase family protein</fullName>
    </submittedName>
</protein>
<dbReference type="PANTHER" id="PTHR21666:SF291">
    <property type="entry name" value="STAGE II SPORULATION PROTEIN Q"/>
    <property type="match status" value="1"/>
</dbReference>
<comment type="caution">
    <text evidence="4">The sequence shown here is derived from an EMBL/GenBank/DDBJ whole genome shotgun (WGS) entry which is preliminary data.</text>
</comment>
<dbReference type="PANTHER" id="PTHR21666">
    <property type="entry name" value="PEPTIDASE-RELATED"/>
    <property type="match status" value="1"/>
</dbReference>
<feature type="compositionally biased region" description="Acidic residues" evidence="1">
    <location>
        <begin position="232"/>
        <end position="299"/>
    </location>
</feature>
<dbReference type="InterPro" id="IPR011055">
    <property type="entry name" value="Dup_hybrid_motif"/>
</dbReference>
<dbReference type="Pfam" id="PF01551">
    <property type="entry name" value="Peptidase_M23"/>
    <property type="match status" value="1"/>
</dbReference>
<dbReference type="RefSeq" id="WP_379497487.1">
    <property type="nucleotide sequence ID" value="NZ_JBHSAO010000011.1"/>
</dbReference>
<accession>A0ABV8H2A8</accession>
<organism evidence="4 5">
    <name type="scientific">Oceanobacillus longus</name>
    <dbReference type="NCBI Taxonomy" id="930120"/>
    <lineage>
        <taxon>Bacteria</taxon>
        <taxon>Bacillati</taxon>
        <taxon>Bacillota</taxon>
        <taxon>Bacilli</taxon>
        <taxon>Bacillales</taxon>
        <taxon>Bacillaceae</taxon>
        <taxon>Oceanobacillus</taxon>
    </lineage>
</organism>
<dbReference type="SUPFAM" id="SSF51261">
    <property type="entry name" value="Duplicated hybrid motif"/>
    <property type="match status" value="1"/>
</dbReference>
<feature type="region of interest" description="Disordered" evidence="1">
    <location>
        <begin position="215"/>
        <end position="299"/>
    </location>
</feature>
<feature type="transmembrane region" description="Helical" evidence="2">
    <location>
        <begin position="21"/>
        <end position="41"/>
    </location>
</feature>
<feature type="domain" description="M23ase beta-sheet core" evidence="3">
    <location>
        <begin position="120"/>
        <end position="217"/>
    </location>
</feature>
<reference evidence="5" key="1">
    <citation type="journal article" date="2019" name="Int. J. Syst. Evol. Microbiol.">
        <title>The Global Catalogue of Microorganisms (GCM) 10K type strain sequencing project: providing services to taxonomists for standard genome sequencing and annotation.</title>
        <authorList>
            <consortium name="The Broad Institute Genomics Platform"/>
            <consortium name="The Broad Institute Genome Sequencing Center for Infectious Disease"/>
            <person name="Wu L."/>
            <person name="Ma J."/>
        </authorList>
    </citation>
    <scope>NUCLEOTIDE SEQUENCE [LARGE SCALE GENOMIC DNA]</scope>
    <source>
        <strain evidence="5">IBRC-M 10703</strain>
    </source>
</reference>
<dbReference type="InterPro" id="IPR050570">
    <property type="entry name" value="Cell_wall_metabolism_enzyme"/>
</dbReference>